<dbReference type="EMBL" id="JARKIF010000005">
    <property type="protein sequence ID" value="KAJ7638711.1"/>
    <property type="molecule type" value="Genomic_DNA"/>
</dbReference>
<dbReference type="Proteomes" id="UP001221142">
    <property type="component" value="Unassembled WGS sequence"/>
</dbReference>
<evidence type="ECO:0000256" key="1">
    <source>
        <dbReference type="SAM" id="MobiDB-lite"/>
    </source>
</evidence>
<protein>
    <submittedName>
        <fullName evidence="2">Uncharacterized protein</fullName>
    </submittedName>
</protein>
<organism evidence="2 3">
    <name type="scientific">Roridomyces roridus</name>
    <dbReference type="NCBI Taxonomy" id="1738132"/>
    <lineage>
        <taxon>Eukaryota</taxon>
        <taxon>Fungi</taxon>
        <taxon>Dikarya</taxon>
        <taxon>Basidiomycota</taxon>
        <taxon>Agaricomycotina</taxon>
        <taxon>Agaricomycetes</taxon>
        <taxon>Agaricomycetidae</taxon>
        <taxon>Agaricales</taxon>
        <taxon>Marasmiineae</taxon>
        <taxon>Mycenaceae</taxon>
        <taxon>Roridomyces</taxon>
    </lineage>
</organism>
<feature type="compositionally biased region" description="Low complexity" evidence="1">
    <location>
        <begin position="18"/>
        <end position="31"/>
    </location>
</feature>
<accession>A0AAD7C449</accession>
<feature type="compositionally biased region" description="Pro residues" evidence="1">
    <location>
        <begin position="74"/>
        <end position="85"/>
    </location>
</feature>
<evidence type="ECO:0000313" key="2">
    <source>
        <dbReference type="EMBL" id="KAJ7638711.1"/>
    </source>
</evidence>
<reference evidence="2" key="1">
    <citation type="submission" date="2023-03" db="EMBL/GenBank/DDBJ databases">
        <title>Massive genome expansion in bonnet fungi (Mycena s.s.) driven by repeated elements and novel gene families across ecological guilds.</title>
        <authorList>
            <consortium name="Lawrence Berkeley National Laboratory"/>
            <person name="Harder C.B."/>
            <person name="Miyauchi S."/>
            <person name="Viragh M."/>
            <person name="Kuo A."/>
            <person name="Thoen E."/>
            <person name="Andreopoulos B."/>
            <person name="Lu D."/>
            <person name="Skrede I."/>
            <person name="Drula E."/>
            <person name="Henrissat B."/>
            <person name="Morin E."/>
            <person name="Kohler A."/>
            <person name="Barry K."/>
            <person name="LaButti K."/>
            <person name="Morin E."/>
            <person name="Salamov A."/>
            <person name="Lipzen A."/>
            <person name="Mereny Z."/>
            <person name="Hegedus B."/>
            <person name="Baldrian P."/>
            <person name="Stursova M."/>
            <person name="Weitz H."/>
            <person name="Taylor A."/>
            <person name="Grigoriev I.V."/>
            <person name="Nagy L.G."/>
            <person name="Martin F."/>
            <person name="Kauserud H."/>
        </authorList>
    </citation>
    <scope>NUCLEOTIDE SEQUENCE</scope>
    <source>
        <strain evidence="2">9284</strain>
    </source>
</reference>
<sequence length="366" mass="39648">MQQPASFFRSWRKKATQSPRSPNPSDSPSAPRFFRKGSYAESDAAGLPRATSPPGQPGPPPPLTSSHSLDRPLPAVPPSRPPRPPSLDLEFIDLTVPPTPSPKPRSRTPRKPSVTSVTKREMPELDHVWEDFMKDVQDEDIIGAPPSRHGVHVILDPPRPTLYRAWGSESSPYLTSSSAQTSDSESDTGTDPENTLALFPIPPPLPTRRRMAPKPLVLLPTPTIAPLPPSPSYSSRDSTPLATPTTPRYADSGSGVRPTSFSKKPGSTLTLRSPPDTPTTPTTPTLSPAAEKRPNAPVAQPHRLRSAQSVPHIHWAASDSNGRLSARRQRVGSLVAKFASLIHSFKHQLNAQSLSTSNNVQWGYAI</sequence>
<evidence type="ECO:0000313" key="3">
    <source>
        <dbReference type="Proteomes" id="UP001221142"/>
    </source>
</evidence>
<dbReference type="PRINTS" id="PR01217">
    <property type="entry name" value="PRICHEXTENSN"/>
</dbReference>
<comment type="caution">
    <text evidence="2">The sequence shown here is derived from an EMBL/GenBank/DDBJ whole genome shotgun (WGS) entry which is preliminary data.</text>
</comment>
<feature type="compositionally biased region" description="Pro residues" evidence="1">
    <location>
        <begin position="54"/>
        <end position="63"/>
    </location>
</feature>
<name>A0AAD7C449_9AGAR</name>
<dbReference type="AlphaFoldDB" id="A0AAD7C449"/>
<feature type="region of interest" description="Disordered" evidence="1">
    <location>
        <begin position="1"/>
        <end position="123"/>
    </location>
</feature>
<gene>
    <name evidence="2" type="ORF">FB45DRAFT_903606</name>
</gene>
<keyword evidence="3" id="KW-1185">Reference proteome</keyword>
<feature type="compositionally biased region" description="Low complexity" evidence="1">
    <location>
        <begin position="267"/>
        <end position="288"/>
    </location>
</feature>
<feature type="compositionally biased region" description="Polar residues" evidence="1">
    <location>
        <begin position="233"/>
        <end position="246"/>
    </location>
</feature>
<feature type="region of interest" description="Disordered" evidence="1">
    <location>
        <begin position="165"/>
        <end position="311"/>
    </location>
</feature>
<proteinExistence type="predicted"/>